<evidence type="ECO:0000256" key="1">
    <source>
        <dbReference type="ARBA" id="ARBA00004418"/>
    </source>
</evidence>
<dbReference type="AlphaFoldDB" id="A0A8J6YXS0"/>
<sequence length="439" mass="47119">MTKYSICLPALRRGAVSFGLGAGLLASAAAAEDLPVWHNYSYDGEIEVIKALMDRFEEAHPEVDLIRTQRSFDDLALTLRLAVSAGDGPVVTKVNQGAKDMGAMVAEDMLIPMDGYISEYGWDEQQSQSLMDRDRWSEDGQFGEGTTYGISSLAEVVGVYYNEAVLEEAGVALPLESFEDFLAALETLKGEGVTPMAMGMATGHLGLHLMAAVAQAHIDASHRAELDDLIYGRGGSWKTDANLKAAELMQTWSTEGYFFDGYQGIGGTDAVQLFVAGQAGFMTSGTWYFGDLQSNPDIHFMPMPAPEGVEQPMAVGGVDLAWAITSLAEDEATQDLAAEFINDMVSPAAAEVWAAGGYLPAAPLPEGSEVELSALLTEGIEAWTSLNAADAIGHYPDWSTPTMLTTIDDNMALLMAGRQSPEEYVDIIDADYQAYLAAK</sequence>
<dbReference type="GO" id="GO:0042597">
    <property type="term" value="C:periplasmic space"/>
    <property type="evidence" value="ECO:0007669"/>
    <property type="project" value="UniProtKB-SubCell"/>
</dbReference>
<evidence type="ECO:0000313" key="4">
    <source>
        <dbReference type="EMBL" id="MBE3639640.1"/>
    </source>
</evidence>
<comment type="subcellular location">
    <subcellularLocation>
        <location evidence="1">Periplasm</location>
    </subcellularLocation>
</comment>
<protein>
    <submittedName>
        <fullName evidence="4">Extracellular solute-binding protein</fullName>
    </submittedName>
</protein>
<keyword evidence="3" id="KW-0732">Signal</keyword>
<dbReference type="Proteomes" id="UP000609121">
    <property type="component" value="Unassembled WGS sequence"/>
</dbReference>
<dbReference type="Gene3D" id="3.40.190.10">
    <property type="entry name" value="Periplasmic binding protein-like II"/>
    <property type="match status" value="2"/>
</dbReference>
<evidence type="ECO:0000256" key="3">
    <source>
        <dbReference type="SAM" id="SignalP"/>
    </source>
</evidence>
<feature type="signal peptide" evidence="3">
    <location>
        <begin position="1"/>
        <end position="31"/>
    </location>
</feature>
<dbReference type="PANTHER" id="PTHR43649:SF12">
    <property type="entry name" value="DIACETYLCHITOBIOSE BINDING PROTEIN DASA"/>
    <property type="match status" value="1"/>
</dbReference>
<dbReference type="InterPro" id="IPR006059">
    <property type="entry name" value="SBP"/>
</dbReference>
<dbReference type="PANTHER" id="PTHR43649">
    <property type="entry name" value="ARABINOSE-BINDING PROTEIN-RELATED"/>
    <property type="match status" value="1"/>
</dbReference>
<dbReference type="RefSeq" id="WP_193184493.1">
    <property type="nucleotide sequence ID" value="NZ_JACVXA010000053.1"/>
</dbReference>
<keyword evidence="5" id="KW-1185">Reference proteome</keyword>
<gene>
    <name evidence="4" type="ORF">ICN82_15675</name>
</gene>
<comment type="caution">
    <text evidence="4">The sequence shown here is derived from an EMBL/GenBank/DDBJ whole genome shotgun (WGS) entry which is preliminary data.</text>
</comment>
<evidence type="ECO:0000256" key="2">
    <source>
        <dbReference type="ARBA" id="ARBA00008520"/>
    </source>
</evidence>
<dbReference type="InterPro" id="IPR050490">
    <property type="entry name" value="Bact_solute-bd_prot1"/>
</dbReference>
<reference evidence="4" key="1">
    <citation type="submission" date="2020-09" db="EMBL/GenBank/DDBJ databases">
        <title>A novel bacterium of genus Mangrovicoccus, isolated from South China Sea.</title>
        <authorList>
            <person name="Huang H."/>
            <person name="Mo K."/>
            <person name="Hu Y."/>
        </authorList>
    </citation>
    <scope>NUCLEOTIDE SEQUENCE</scope>
    <source>
        <strain evidence="4">HB182678</strain>
    </source>
</reference>
<proteinExistence type="inferred from homology"/>
<dbReference type="Pfam" id="PF13416">
    <property type="entry name" value="SBP_bac_8"/>
    <property type="match status" value="1"/>
</dbReference>
<feature type="chain" id="PRO_5035300629" evidence="3">
    <location>
        <begin position="32"/>
        <end position="439"/>
    </location>
</feature>
<dbReference type="EMBL" id="JACVXA010000053">
    <property type="protein sequence ID" value="MBE3639640.1"/>
    <property type="molecule type" value="Genomic_DNA"/>
</dbReference>
<dbReference type="SUPFAM" id="SSF53850">
    <property type="entry name" value="Periplasmic binding protein-like II"/>
    <property type="match status" value="1"/>
</dbReference>
<evidence type="ECO:0000313" key="5">
    <source>
        <dbReference type="Proteomes" id="UP000609121"/>
    </source>
</evidence>
<accession>A0A8J6YXS0</accession>
<comment type="similarity">
    <text evidence="2">Belongs to the bacterial solute-binding protein 1 family.</text>
</comment>
<organism evidence="4 5">
    <name type="scientific">Mangrovicoccus algicola</name>
    <dbReference type="NCBI Taxonomy" id="2771008"/>
    <lineage>
        <taxon>Bacteria</taxon>
        <taxon>Pseudomonadati</taxon>
        <taxon>Pseudomonadota</taxon>
        <taxon>Alphaproteobacteria</taxon>
        <taxon>Rhodobacterales</taxon>
        <taxon>Paracoccaceae</taxon>
        <taxon>Mangrovicoccus</taxon>
    </lineage>
</organism>
<name>A0A8J6YXS0_9RHOB</name>